<dbReference type="EMBL" id="ML738599">
    <property type="protein sequence ID" value="KAE8165559.1"/>
    <property type="molecule type" value="Genomic_DNA"/>
</dbReference>
<accession>A0A5N6V3S4</accession>
<keyword evidence="1" id="KW-0812">Transmembrane</keyword>
<evidence type="ECO:0000313" key="2">
    <source>
        <dbReference type="EMBL" id="KAE8165559.1"/>
    </source>
</evidence>
<protein>
    <submittedName>
        <fullName evidence="2">Uncharacterized protein</fullName>
    </submittedName>
</protein>
<sequence>MTGVAYIAFVACQVILSYSSLCRINPEFSFLVLFAKQYILVAVMFNQKKPGRLVMMQWYLLICPQNVY</sequence>
<feature type="transmembrane region" description="Helical" evidence="1">
    <location>
        <begin position="29"/>
        <end position="46"/>
    </location>
</feature>
<keyword evidence="1" id="KW-0472">Membrane</keyword>
<keyword evidence="3" id="KW-1185">Reference proteome</keyword>
<name>A0A5N6V3S4_ASPTM</name>
<keyword evidence="1" id="KW-1133">Transmembrane helix</keyword>
<evidence type="ECO:0000313" key="3">
    <source>
        <dbReference type="Proteomes" id="UP000326950"/>
    </source>
</evidence>
<organism evidence="2 3">
    <name type="scientific">Aspergillus tamarii</name>
    <dbReference type="NCBI Taxonomy" id="41984"/>
    <lineage>
        <taxon>Eukaryota</taxon>
        <taxon>Fungi</taxon>
        <taxon>Dikarya</taxon>
        <taxon>Ascomycota</taxon>
        <taxon>Pezizomycotina</taxon>
        <taxon>Eurotiomycetes</taxon>
        <taxon>Eurotiomycetidae</taxon>
        <taxon>Eurotiales</taxon>
        <taxon>Aspergillaceae</taxon>
        <taxon>Aspergillus</taxon>
        <taxon>Aspergillus subgen. Circumdati</taxon>
    </lineage>
</organism>
<evidence type="ECO:0000256" key="1">
    <source>
        <dbReference type="SAM" id="Phobius"/>
    </source>
</evidence>
<dbReference type="Proteomes" id="UP000326950">
    <property type="component" value="Unassembled WGS sequence"/>
</dbReference>
<dbReference type="AlphaFoldDB" id="A0A5N6V3S4"/>
<gene>
    <name evidence="2" type="ORF">BDV40DRAFT_57697</name>
</gene>
<reference evidence="2 3" key="1">
    <citation type="submission" date="2019-04" db="EMBL/GenBank/DDBJ databases">
        <title>Friends and foes A comparative genomics study of 23 Aspergillus species from section Flavi.</title>
        <authorList>
            <consortium name="DOE Joint Genome Institute"/>
            <person name="Kjaerbolling I."/>
            <person name="Vesth T."/>
            <person name="Frisvad J.C."/>
            <person name="Nybo J.L."/>
            <person name="Theobald S."/>
            <person name="Kildgaard S."/>
            <person name="Isbrandt T."/>
            <person name="Kuo A."/>
            <person name="Sato A."/>
            <person name="Lyhne E.K."/>
            <person name="Kogle M.E."/>
            <person name="Wiebenga A."/>
            <person name="Kun R.S."/>
            <person name="Lubbers R.J."/>
            <person name="Makela M.R."/>
            <person name="Barry K."/>
            <person name="Chovatia M."/>
            <person name="Clum A."/>
            <person name="Daum C."/>
            <person name="Haridas S."/>
            <person name="He G."/>
            <person name="LaButti K."/>
            <person name="Lipzen A."/>
            <person name="Mondo S."/>
            <person name="Riley R."/>
            <person name="Salamov A."/>
            <person name="Simmons B.A."/>
            <person name="Magnuson J.K."/>
            <person name="Henrissat B."/>
            <person name="Mortensen U.H."/>
            <person name="Larsen T.O."/>
            <person name="Devries R.P."/>
            <person name="Grigoriev I.V."/>
            <person name="Machida M."/>
            <person name="Baker S.E."/>
            <person name="Andersen M.R."/>
        </authorList>
    </citation>
    <scope>NUCLEOTIDE SEQUENCE [LARGE SCALE GENOMIC DNA]</scope>
    <source>
        <strain evidence="2 3">CBS 117626</strain>
    </source>
</reference>
<proteinExistence type="predicted"/>